<comment type="caution">
    <text evidence="2">The sequence shown here is derived from an EMBL/GenBank/DDBJ whole genome shotgun (WGS) entry which is preliminary data.</text>
</comment>
<reference evidence="2 3" key="1">
    <citation type="submission" date="2015-08" db="EMBL/GenBank/DDBJ databases">
        <title>Emmonsia species relationships and genome sequence.</title>
        <authorList>
            <person name="Cuomo C.A."/>
            <person name="Schwartz I.S."/>
            <person name="Kenyon C."/>
            <person name="De Hoog G.S."/>
            <person name="Govender N.P."/>
            <person name="Botha A."/>
            <person name="Moreno L."/>
            <person name="De Vries M."/>
            <person name="Munoz J.F."/>
            <person name="Stielow J.B."/>
        </authorList>
    </citation>
    <scope>NUCLEOTIDE SEQUENCE [LARGE SCALE GENOMIC DNA]</scope>
    <source>
        <strain evidence="2 3">EI222</strain>
    </source>
</reference>
<dbReference type="EMBL" id="LGTZ01000437">
    <property type="protein sequence ID" value="OJD25073.1"/>
    <property type="molecule type" value="Genomic_DNA"/>
</dbReference>
<keyword evidence="1" id="KW-0175">Coiled coil</keyword>
<dbReference type="VEuPathDB" id="FungiDB:ACJ73_03565"/>
<gene>
    <name evidence="2" type="ORF">ACJ73_03565</name>
</gene>
<accession>A0A1J9Q961</accession>
<feature type="coiled-coil region" evidence="1">
    <location>
        <begin position="87"/>
        <end position="114"/>
    </location>
</feature>
<dbReference type="Proteomes" id="UP000242791">
    <property type="component" value="Unassembled WGS sequence"/>
</dbReference>
<dbReference type="AlphaFoldDB" id="A0A1J9Q961"/>
<proteinExistence type="predicted"/>
<keyword evidence="3" id="KW-1185">Reference proteome</keyword>
<evidence type="ECO:0000313" key="3">
    <source>
        <dbReference type="Proteomes" id="UP000242791"/>
    </source>
</evidence>
<evidence type="ECO:0000313" key="2">
    <source>
        <dbReference type="EMBL" id="OJD25073.1"/>
    </source>
</evidence>
<evidence type="ECO:0000256" key="1">
    <source>
        <dbReference type="SAM" id="Coils"/>
    </source>
</evidence>
<sequence length="128" mass="14363">MNEINQPSWEELITSQLLGDDTSLLMTDQFPSDDGPILTSDLLDGSDSFWDTAADQLLWAASAPPPSPCEETQECEKTQCEDGPHDTSVLEQKIRDLQRQMDALNWKFTQLEEKSAQMKRSVTSENGI</sequence>
<protein>
    <submittedName>
        <fullName evidence="2">Uncharacterized protein</fullName>
    </submittedName>
</protein>
<name>A0A1J9Q961_9EURO</name>
<organism evidence="2 3">
    <name type="scientific">Blastomyces percursus</name>
    <dbReference type="NCBI Taxonomy" id="1658174"/>
    <lineage>
        <taxon>Eukaryota</taxon>
        <taxon>Fungi</taxon>
        <taxon>Dikarya</taxon>
        <taxon>Ascomycota</taxon>
        <taxon>Pezizomycotina</taxon>
        <taxon>Eurotiomycetes</taxon>
        <taxon>Eurotiomycetidae</taxon>
        <taxon>Onygenales</taxon>
        <taxon>Ajellomycetaceae</taxon>
        <taxon>Blastomyces</taxon>
    </lineage>
</organism>